<feature type="binding site" evidence="8 10">
    <location>
        <begin position="18"/>
        <end position="21"/>
    </location>
    <ligand>
        <name>substrate</name>
    </ligand>
</feature>
<dbReference type="HAMAP" id="MF_00087">
    <property type="entry name" value="Glu_tRNA_reductase"/>
    <property type="match status" value="1"/>
</dbReference>
<dbReference type="PANTHER" id="PTHR43013:SF1">
    <property type="entry name" value="GLUTAMYL-TRNA REDUCTASE"/>
    <property type="match status" value="1"/>
</dbReference>
<feature type="domain" description="Tetrapyrrole biosynthesis glutamyl-tRNA reductase dimerisation" evidence="14">
    <location>
        <begin position="281"/>
        <end position="376"/>
    </location>
</feature>
<comment type="subunit">
    <text evidence="8">Homodimer.</text>
</comment>
<feature type="domain" description="Glutamyl-tRNA reductase N-terminal" evidence="16">
    <location>
        <begin position="10"/>
        <end position="121"/>
    </location>
</feature>
<comment type="miscellaneous">
    <text evidence="8">During catalysis, the active site Cys acts as a nucleophile attacking the alpha-carbonyl group of tRNA-bound glutamate with the formation of a thioester intermediate between enzyme and glutamate, and the concomitant release of tRNA(Glu). The thioester intermediate is finally reduced by direct hydride transfer from NADPH, to form the product GSA.</text>
</comment>
<feature type="binding site" evidence="8 10">
    <location>
        <begin position="80"/>
        <end position="82"/>
    </location>
    <ligand>
        <name>substrate</name>
    </ligand>
</feature>
<dbReference type="InterPro" id="IPR036291">
    <property type="entry name" value="NAD(P)-bd_dom_sf"/>
</dbReference>
<dbReference type="STRING" id="1121324.CLIT_2c01260"/>
<evidence type="ECO:0000256" key="12">
    <source>
        <dbReference type="PIRSR" id="PIRSR000445-4"/>
    </source>
</evidence>
<comment type="caution">
    <text evidence="17">The sequence shown here is derived from an EMBL/GenBank/DDBJ whole genome shotgun (WGS) entry which is preliminary data.</text>
</comment>
<dbReference type="NCBIfam" id="TIGR01035">
    <property type="entry name" value="hemA"/>
    <property type="match status" value="1"/>
</dbReference>
<evidence type="ECO:0000256" key="7">
    <source>
        <dbReference type="ARBA" id="ARBA00047464"/>
    </source>
</evidence>
<feature type="binding site" evidence="8 10">
    <location>
        <position position="86"/>
    </location>
    <ligand>
        <name>substrate</name>
    </ligand>
</feature>
<comment type="domain">
    <text evidence="8">Possesses an unusual extended V-shaped dimeric structure with each monomer consisting of three distinct domains arranged along a curved 'spinal' alpha-helix. The N-terminal catalytic domain specifically recognizes the glutamate moiety of the substrate. The second domain is the NADPH-binding domain, and the third C-terminal domain is responsible for dimerization.</text>
</comment>
<dbReference type="GO" id="GO:0050661">
    <property type="term" value="F:NADP binding"/>
    <property type="evidence" value="ECO:0007669"/>
    <property type="project" value="InterPro"/>
</dbReference>
<dbReference type="Pfam" id="PF05201">
    <property type="entry name" value="GlutR_N"/>
    <property type="match status" value="1"/>
</dbReference>
<evidence type="ECO:0000313" key="18">
    <source>
        <dbReference type="Proteomes" id="UP000027946"/>
    </source>
</evidence>
<dbReference type="InterPro" id="IPR015896">
    <property type="entry name" value="4pyrrol_synth_GluRdtase_dimer"/>
</dbReference>
<dbReference type="SUPFAM" id="SSF69075">
    <property type="entry name" value="Glutamyl tRNA-reductase dimerization domain"/>
    <property type="match status" value="1"/>
</dbReference>
<dbReference type="EMBL" id="JJMM01000002">
    <property type="protein sequence ID" value="KDR96520.1"/>
    <property type="molecule type" value="Genomic_DNA"/>
</dbReference>
<dbReference type="Pfam" id="PF00745">
    <property type="entry name" value="GlutR_dimer"/>
    <property type="match status" value="1"/>
</dbReference>
<keyword evidence="5 8" id="KW-0560">Oxidoreductase</keyword>
<feature type="binding site" evidence="8 10">
    <location>
        <position position="75"/>
    </location>
    <ligand>
        <name>substrate</name>
    </ligand>
</feature>
<dbReference type="Proteomes" id="UP000027946">
    <property type="component" value="Unassembled WGS sequence"/>
</dbReference>
<accession>A0A069RK61</accession>
<evidence type="ECO:0000256" key="3">
    <source>
        <dbReference type="ARBA" id="ARBA00012970"/>
    </source>
</evidence>
<evidence type="ECO:0000256" key="13">
    <source>
        <dbReference type="RuleBase" id="RU000584"/>
    </source>
</evidence>
<dbReference type="UniPathway" id="UPA00251">
    <property type="reaction ID" value="UER00316"/>
</dbReference>
<reference evidence="17 18" key="1">
    <citation type="submission" date="2014-03" db="EMBL/GenBank/DDBJ databases">
        <title>Genome sequence of Clostridium litorale W6, DSM 5388.</title>
        <authorList>
            <person name="Poehlein A."/>
            <person name="Jagirdar A."/>
            <person name="Khonsari B."/>
            <person name="Chibani C.M."/>
            <person name="Gutierrez Gutierrez D.A."/>
            <person name="Davydova E."/>
            <person name="Alghaithi H.S."/>
            <person name="Nair K.P."/>
            <person name="Dhamotharan K."/>
            <person name="Chandran L."/>
            <person name="G W."/>
            <person name="Daniel R."/>
        </authorList>
    </citation>
    <scope>NUCLEOTIDE SEQUENCE [LARGE SCALE GENOMIC DNA]</scope>
    <source>
        <strain evidence="17 18">W6</strain>
    </source>
</reference>
<evidence type="ECO:0000256" key="4">
    <source>
        <dbReference type="ARBA" id="ARBA00022857"/>
    </source>
</evidence>
<dbReference type="InterPro" id="IPR015895">
    <property type="entry name" value="4pyrrol_synth_GluRdtase_N"/>
</dbReference>
<dbReference type="SUPFAM" id="SSF69742">
    <property type="entry name" value="Glutamyl tRNA-reductase catalytic, N-terminal domain"/>
    <property type="match status" value="1"/>
</dbReference>
<dbReference type="eggNOG" id="COG0373">
    <property type="taxonomic scope" value="Bacteria"/>
</dbReference>
<evidence type="ECO:0000256" key="1">
    <source>
        <dbReference type="ARBA" id="ARBA00005059"/>
    </source>
</evidence>
<dbReference type="EC" id="1.2.1.70" evidence="3 8"/>
<dbReference type="Pfam" id="PF01488">
    <property type="entry name" value="Shikimate_DH"/>
    <property type="match status" value="1"/>
</dbReference>
<dbReference type="Gene3D" id="3.30.460.30">
    <property type="entry name" value="Glutamyl-tRNA reductase, N-terminal domain"/>
    <property type="match status" value="1"/>
</dbReference>
<evidence type="ECO:0000313" key="17">
    <source>
        <dbReference type="EMBL" id="KDR96520.1"/>
    </source>
</evidence>
<evidence type="ECO:0000256" key="8">
    <source>
        <dbReference type="HAMAP-Rule" id="MF_00087"/>
    </source>
</evidence>
<comment type="catalytic activity">
    <reaction evidence="7 8 13">
        <text>(S)-4-amino-5-oxopentanoate + tRNA(Glu) + NADP(+) = L-glutamyl-tRNA(Glu) + NADPH + H(+)</text>
        <dbReference type="Rhea" id="RHEA:12344"/>
        <dbReference type="Rhea" id="RHEA-COMP:9663"/>
        <dbReference type="Rhea" id="RHEA-COMP:9680"/>
        <dbReference type="ChEBI" id="CHEBI:15378"/>
        <dbReference type="ChEBI" id="CHEBI:57501"/>
        <dbReference type="ChEBI" id="CHEBI:57783"/>
        <dbReference type="ChEBI" id="CHEBI:58349"/>
        <dbReference type="ChEBI" id="CHEBI:78442"/>
        <dbReference type="ChEBI" id="CHEBI:78520"/>
        <dbReference type="EC" id="1.2.1.70"/>
    </reaction>
</comment>
<organism evidence="17 18">
    <name type="scientific">Peptoclostridium litorale DSM 5388</name>
    <dbReference type="NCBI Taxonomy" id="1121324"/>
    <lineage>
        <taxon>Bacteria</taxon>
        <taxon>Bacillati</taxon>
        <taxon>Bacillota</taxon>
        <taxon>Clostridia</taxon>
        <taxon>Peptostreptococcales</taxon>
        <taxon>Peptoclostridiaceae</taxon>
        <taxon>Peptoclostridium</taxon>
    </lineage>
</organism>
<keyword evidence="4 8" id="KW-0521">NADP</keyword>
<dbReference type="InterPro" id="IPR000343">
    <property type="entry name" value="4pyrrol_synth_GluRdtase"/>
</dbReference>
<feature type="domain" description="Quinate/shikimate 5-dehydrogenase/glutamyl-tRNA reductase" evidence="15">
    <location>
        <begin position="140"/>
        <end position="266"/>
    </location>
</feature>
<feature type="active site" description="Nucleophile" evidence="8 9">
    <location>
        <position position="19"/>
    </location>
</feature>
<evidence type="ECO:0000259" key="16">
    <source>
        <dbReference type="Pfam" id="PF05201"/>
    </source>
</evidence>
<keyword evidence="6 8" id="KW-0627">Porphyrin biosynthesis</keyword>
<comment type="similarity">
    <text evidence="2 8 13">Belongs to the glutamyl-tRNA reductase family.</text>
</comment>
<dbReference type="AlphaFoldDB" id="A0A069RK61"/>
<dbReference type="InterPro" id="IPR036343">
    <property type="entry name" value="GluRdtase_N_sf"/>
</dbReference>
<evidence type="ECO:0000259" key="15">
    <source>
        <dbReference type="Pfam" id="PF01488"/>
    </source>
</evidence>
<evidence type="ECO:0000256" key="9">
    <source>
        <dbReference type="PIRSR" id="PIRSR000445-1"/>
    </source>
</evidence>
<evidence type="ECO:0000259" key="14">
    <source>
        <dbReference type="Pfam" id="PF00745"/>
    </source>
</evidence>
<comment type="pathway">
    <text evidence="1 8 13">Porphyrin-containing compound metabolism; protoporphyrin-IX biosynthesis; 5-aminolevulinate from L-glutamyl-tRNA(Glu): step 1/2.</text>
</comment>
<dbReference type="GO" id="GO:0008883">
    <property type="term" value="F:glutamyl-tRNA reductase activity"/>
    <property type="evidence" value="ECO:0007669"/>
    <property type="project" value="UniProtKB-UniRule"/>
</dbReference>
<evidence type="ECO:0000256" key="5">
    <source>
        <dbReference type="ARBA" id="ARBA00023002"/>
    </source>
</evidence>
<dbReference type="Gene3D" id="3.40.50.720">
    <property type="entry name" value="NAD(P)-binding Rossmann-like Domain"/>
    <property type="match status" value="1"/>
</dbReference>
<evidence type="ECO:0000256" key="6">
    <source>
        <dbReference type="ARBA" id="ARBA00023244"/>
    </source>
</evidence>
<dbReference type="PIRSF" id="PIRSF000445">
    <property type="entry name" value="4pyrrol_synth_GluRdtase"/>
    <property type="match status" value="1"/>
</dbReference>
<dbReference type="GO" id="GO:0019353">
    <property type="term" value="P:protoporphyrinogen IX biosynthetic process from glutamate"/>
    <property type="evidence" value="ECO:0007669"/>
    <property type="project" value="TreeGrafter"/>
</dbReference>
<dbReference type="InterPro" id="IPR036453">
    <property type="entry name" value="GluRdtase_dimer_dom_sf"/>
</dbReference>
<proteinExistence type="inferred from homology"/>
<evidence type="ECO:0000256" key="10">
    <source>
        <dbReference type="PIRSR" id="PIRSR000445-2"/>
    </source>
</evidence>
<evidence type="ECO:0000256" key="11">
    <source>
        <dbReference type="PIRSR" id="PIRSR000445-3"/>
    </source>
</evidence>
<name>A0A069RK61_PEPLI</name>
<dbReference type="InterPro" id="IPR006151">
    <property type="entry name" value="Shikm_DH/Glu-tRNA_Rdtase"/>
</dbReference>
<keyword evidence="18" id="KW-1185">Reference proteome</keyword>
<dbReference type="SUPFAM" id="SSF51735">
    <property type="entry name" value="NAD(P)-binding Rossmann-fold domains"/>
    <property type="match status" value="1"/>
</dbReference>
<feature type="site" description="Important for activity" evidence="8 12">
    <location>
        <position position="65"/>
    </location>
</feature>
<sequence>MANSLMELGAKGVVILSTCNRSEIYFSFDENITRIDDVVSLYCKKLDIQDEKYVYSRSSKDAARHLFMVASGLDSLVIGEDQILCQVREALDFSLEAGYGEKAMNRLFMEAIACARHVKRELKISEHPISTAYVGVKFIKNETGGINGKNAMVIGLGNIGKLCIDYLVEEGAKEVFAVGRRGKDYAVGRYGNVHMTDYEHRYERLKDCEVLICATSAPHAIITKEAVLKTEKELFILDMAVPRDVEAQVGEIENVRLRLIDDIEKILEHNEQRRERLSIRAFEIVNERLSEFTRWLELSKFDPIISALNQKCEEVKNEALSSIRSKMDLSPKQYEMLERTVKSSLKKILKEPISNLKSKEEGFDAKGYALVLEDIFLKRAAD</sequence>
<comment type="function">
    <text evidence="8">Catalyzes the NADPH-dependent reduction of glutamyl-tRNA(Glu) to glutamate 1-semialdehyde (GSA).</text>
</comment>
<gene>
    <name evidence="8 17" type="primary">hemA</name>
    <name evidence="17" type="ORF">CLIT_2c01260</name>
</gene>
<feature type="binding site" evidence="8 11">
    <location>
        <begin position="155"/>
        <end position="160"/>
    </location>
    <ligand>
        <name>NADP(+)</name>
        <dbReference type="ChEBI" id="CHEBI:58349"/>
    </ligand>
</feature>
<evidence type="ECO:0000256" key="2">
    <source>
        <dbReference type="ARBA" id="ARBA00005916"/>
    </source>
</evidence>
<protein>
    <recommendedName>
        <fullName evidence="3 8">Glutamyl-tRNA reductase</fullName>
        <shortName evidence="8">GluTR</shortName>
        <ecNumber evidence="3 8">1.2.1.70</ecNumber>
    </recommendedName>
</protein>
<dbReference type="PANTHER" id="PTHR43013">
    <property type="entry name" value="GLUTAMYL-TRNA REDUCTASE"/>
    <property type="match status" value="1"/>
</dbReference>